<dbReference type="InterPro" id="IPR019217">
    <property type="entry name" value="DUF2118"/>
</dbReference>
<dbReference type="KEGG" id="pho:PH1273"/>
<reference evidence="1 2" key="1">
    <citation type="journal article" date="1998" name="DNA Res.">
        <title>Complete sequence and gene organization of the genome of a hyper-thermophilic archaebacterium, Pyrococcus horikoshii OT3.</title>
        <authorList>
            <person name="Kawarabayasi Y."/>
            <person name="Sawada M."/>
            <person name="Horikawa H."/>
            <person name="Haikawa Y."/>
            <person name="Hino Y."/>
            <person name="Yamamoto S."/>
            <person name="Sekine M."/>
            <person name="Baba S."/>
            <person name="Kosugi H."/>
            <person name="Hosoyama A."/>
            <person name="Nagai Y."/>
            <person name="Sakai M."/>
            <person name="Ogura K."/>
            <person name="Otuka R."/>
            <person name="Nakazawa H."/>
            <person name="Takamiya M."/>
            <person name="Ohfuku Y."/>
            <person name="Funahashi T."/>
            <person name="Tanaka T."/>
            <person name="Kudoh Y."/>
            <person name="Yamazaki J."/>
            <person name="Kushida N."/>
            <person name="Oguchi A."/>
            <person name="Aoki K."/>
            <person name="Nakamura Y."/>
            <person name="Robb T.F."/>
            <person name="Horikoshi K."/>
            <person name="Masuchi Y."/>
            <person name="Shizuya H."/>
            <person name="Kikuchi H."/>
        </authorList>
    </citation>
    <scope>NUCLEOTIDE SEQUENCE [LARGE SCALE GENOMIC DNA]</scope>
    <source>
        <strain evidence="2">ATCC 700860 / DSM 12428 / JCM 9974 / NBRC 100139 / OT-3</strain>
    </source>
</reference>
<dbReference type="Pfam" id="PF09891">
    <property type="entry name" value="DUF2118"/>
    <property type="match status" value="1"/>
</dbReference>
<dbReference type="EnsemblBacteria" id="BAA30376">
    <property type="protein sequence ID" value="BAA30376"/>
    <property type="gene ID" value="BAA30376"/>
</dbReference>
<dbReference type="AlphaFoldDB" id="O58980"/>
<name>O58980_PYRHO</name>
<dbReference type="Proteomes" id="UP000000752">
    <property type="component" value="Chromosome"/>
</dbReference>
<dbReference type="PIR" id="F71072">
    <property type="entry name" value="F71072"/>
</dbReference>
<evidence type="ECO:0008006" key="3">
    <source>
        <dbReference type="Google" id="ProtNLM"/>
    </source>
</evidence>
<dbReference type="eggNOG" id="arCOG01724">
    <property type="taxonomic scope" value="Archaea"/>
</dbReference>
<accession>O58980</accession>
<evidence type="ECO:0000313" key="1">
    <source>
        <dbReference type="EMBL" id="BAA30376.1"/>
    </source>
</evidence>
<dbReference type="EMBL" id="BA000001">
    <property type="protein sequence ID" value="BAA30376.1"/>
    <property type="molecule type" value="Genomic_DNA"/>
</dbReference>
<organism evidence="1 2">
    <name type="scientific">Pyrococcus horikoshii (strain ATCC 700860 / DSM 12428 / JCM 9974 / NBRC 100139 / OT-3)</name>
    <dbReference type="NCBI Taxonomy" id="70601"/>
    <lineage>
        <taxon>Archaea</taxon>
        <taxon>Methanobacteriati</taxon>
        <taxon>Methanobacteriota</taxon>
        <taxon>Thermococci</taxon>
        <taxon>Thermococcales</taxon>
        <taxon>Thermococcaceae</taxon>
        <taxon>Pyrococcus</taxon>
    </lineage>
</organism>
<protein>
    <recommendedName>
        <fullName evidence="3">DUF2118 domain-containing protein</fullName>
    </recommendedName>
</protein>
<keyword evidence="2" id="KW-1185">Reference proteome</keyword>
<evidence type="ECO:0000313" key="2">
    <source>
        <dbReference type="Proteomes" id="UP000000752"/>
    </source>
</evidence>
<dbReference type="PIRSF" id="PIRSF019115">
    <property type="entry name" value="UCP019115"/>
    <property type="match status" value="1"/>
</dbReference>
<proteinExistence type="predicted"/>
<dbReference type="STRING" id="70601.gene:9378240"/>
<sequence length="182" mass="21449">MFTCSFKKSGDLMKRGGKMGRLPQLFVEVEREECLEGDKVKYECIIIQDNIEVKLKEGERVPDFINIERAKFLAKEIYDRFHFYVDQYEHKMRVDAIIVYPDRRTKMYLRKGDELMLLPVEGYVVTLIADVGNRVRKGDPFAAITTRKGEVHYLKPPKPGTVVYIDEFTNRPHYVYYILPEE</sequence>
<gene>
    <name evidence="1" type="ordered locus">PH1273</name>
</gene>
<dbReference type="Gene3D" id="2.40.50.100">
    <property type="match status" value="1"/>
</dbReference>